<proteinExistence type="inferred from homology"/>
<dbReference type="PANTHER" id="PTHR12714">
    <property type="entry name" value="PROTEIN-S ISOPRENYLCYSTEINE O-METHYLTRANSFERASE"/>
    <property type="match status" value="1"/>
</dbReference>
<name>A0A5C3LPQ1_9AGAR</name>
<comment type="catalytic activity">
    <reaction evidence="5">
        <text>[protein]-C-terminal S-[(2E,6E)-farnesyl]-L-cysteine + S-adenosyl-L-methionine = [protein]-C-terminal S-[(2E,6E)-farnesyl]-L-cysteine methyl ester + S-adenosyl-L-homocysteine</text>
        <dbReference type="Rhea" id="RHEA:21672"/>
        <dbReference type="Rhea" id="RHEA-COMP:12125"/>
        <dbReference type="Rhea" id="RHEA-COMP:12126"/>
        <dbReference type="ChEBI" id="CHEBI:57856"/>
        <dbReference type="ChEBI" id="CHEBI:59789"/>
        <dbReference type="ChEBI" id="CHEBI:90510"/>
        <dbReference type="ChEBI" id="CHEBI:90511"/>
        <dbReference type="EC" id="2.1.1.100"/>
    </reaction>
</comment>
<keyword evidence="3 5" id="KW-1133">Transmembrane helix</keyword>
<keyword evidence="5" id="KW-0808">Transferase</keyword>
<dbReference type="EMBL" id="ML213634">
    <property type="protein sequence ID" value="TFK34263.1"/>
    <property type="molecule type" value="Genomic_DNA"/>
</dbReference>
<dbReference type="STRING" id="68775.A0A5C3LPQ1"/>
<feature type="transmembrane region" description="Helical" evidence="5">
    <location>
        <begin position="45"/>
        <end position="68"/>
    </location>
</feature>
<dbReference type="PANTHER" id="PTHR12714:SF9">
    <property type="entry name" value="PROTEIN-S-ISOPRENYLCYSTEINE O-METHYLTRANSFERASE"/>
    <property type="match status" value="1"/>
</dbReference>
<evidence type="ECO:0000313" key="7">
    <source>
        <dbReference type="EMBL" id="TFK34263.1"/>
    </source>
</evidence>
<feature type="transmembrane region" description="Helical" evidence="5">
    <location>
        <begin position="187"/>
        <end position="205"/>
    </location>
</feature>
<evidence type="ECO:0000256" key="1">
    <source>
        <dbReference type="ARBA" id="ARBA00004141"/>
    </source>
</evidence>
<accession>A0A5C3LPQ1</accession>
<evidence type="ECO:0000256" key="3">
    <source>
        <dbReference type="ARBA" id="ARBA00022989"/>
    </source>
</evidence>
<keyword evidence="6" id="KW-0732">Signal</keyword>
<evidence type="ECO:0000256" key="6">
    <source>
        <dbReference type="SAM" id="SignalP"/>
    </source>
</evidence>
<feature type="signal peptide" evidence="6">
    <location>
        <begin position="1"/>
        <end position="24"/>
    </location>
</feature>
<dbReference type="AlphaFoldDB" id="A0A5C3LPQ1"/>
<keyword evidence="8" id="KW-1185">Reference proteome</keyword>
<comment type="subcellular location">
    <subcellularLocation>
        <location evidence="5">Endoplasmic reticulum membrane</location>
        <topology evidence="5">Multi-pass membrane protein</topology>
    </subcellularLocation>
    <subcellularLocation>
        <location evidence="1">Membrane</location>
        <topology evidence="1">Multi-pass membrane protein</topology>
    </subcellularLocation>
</comment>
<keyword evidence="5" id="KW-0949">S-adenosyl-L-methionine</keyword>
<gene>
    <name evidence="7" type="ORF">BDQ12DRAFT_613822</name>
</gene>
<comment type="similarity">
    <text evidence="5">Belongs to the class VI-like SAM-binding methyltransferase superfamily. Isoprenylcysteine carboxyl methyltransferase family.</text>
</comment>
<feature type="chain" id="PRO_5023085672" description="Protein-S-isoprenylcysteine O-methyltransferase" evidence="6">
    <location>
        <begin position="25"/>
        <end position="238"/>
    </location>
</feature>
<feature type="transmembrane region" description="Helical" evidence="5">
    <location>
        <begin position="157"/>
        <end position="175"/>
    </location>
</feature>
<keyword evidence="5" id="KW-0256">Endoplasmic reticulum</keyword>
<dbReference type="GO" id="GO:0032259">
    <property type="term" value="P:methylation"/>
    <property type="evidence" value="ECO:0007669"/>
    <property type="project" value="UniProtKB-KW"/>
</dbReference>
<reference evidence="7 8" key="1">
    <citation type="journal article" date="2019" name="Nat. Ecol. Evol.">
        <title>Megaphylogeny resolves global patterns of mushroom evolution.</title>
        <authorList>
            <person name="Varga T."/>
            <person name="Krizsan K."/>
            <person name="Foldi C."/>
            <person name="Dima B."/>
            <person name="Sanchez-Garcia M."/>
            <person name="Sanchez-Ramirez S."/>
            <person name="Szollosi G.J."/>
            <person name="Szarkandi J.G."/>
            <person name="Papp V."/>
            <person name="Albert L."/>
            <person name="Andreopoulos W."/>
            <person name="Angelini C."/>
            <person name="Antonin V."/>
            <person name="Barry K.W."/>
            <person name="Bougher N.L."/>
            <person name="Buchanan P."/>
            <person name="Buyck B."/>
            <person name="Bense V."/>
            <person name="Catcheside P."/>
            <person name="Chovatia M."/>
            <person name="Cooper J."/>
            <person name="Damon W."/>
            <person name="Desjardin D."/>
            <person name="Finy P."/>
            <person name="Geml J."/>
            <person name="Haridas S."/>
            <person name="Hughes K."/>
            <person name="Justo A."/>
            <person name="Karasinski D."/>
            <person name="Kautmanova I."/>
            <person name="Kiss B."/>
            <person name="Kocsube S."/>
            <person name="Kotiranta H."/>
            <person name="LaButti K.M."/>
            <person name="Lechner B.E."/>
            <person name="Liimatainen K."/>
            <person name="Lipzen A."/>
            <person name="Lukacs Z."/>
            <person name="Mihaltcheva S."/>
            <person name="Morgado L.N."/>
            <person name="Niskanen T."/>
            <person name="Noordeloos M.E."/>
            <person name="Ohm R.A."/>
            <person name="Ortiz-Santana B."/>
            <person name="Ovrebo C."/>
            <person name="Racz N."/>
            <person name="Riley R."/>
            <person name="Savchenko A."/>
            <person name="Shiryaev A."/>
            <person name="Soop K."/>
            <person name="Spirin V."/>
            <person name="Szebenyi C."/>
            <person name="Tomsovsky M."/>
            <person name="Tulloss R.E."/>
            <person name="Uehling J."/>
            <person name="Grigoriev I.V."/>
            <person name="Vagvolgyi C."/>
            <person name="Papp T."/>
            <person name="Martin F.M."/>
            <person name="Miettinen O."/>
            <person name="Hibbett D.S."/>
            <person name="Nagy L.G."/>
        </authorList>
    </citation>
    <scope>NUCLEOTIDE SEQUENCE [LARGE SCALE GENOMIC DNA]</scope>
    <source>
        <strain evidence="7 8">CBS 166.37</strain>
    </source>
</reference>
<dbReference type="EC" id="2.1.1.100" evidence="5"/>
<evidence type="ECO:0000256" key="2">
    <source>
        <dbReference type="ARBA" id="ARBA00022692"/>
    </source>
</evidence>
<keyword evidence="2 5" id="KW-0812">Transmembrane</keyword>
<evidence type="ECO:0000313" key="8">
    <source>
        <dbReference type="Proteomes" id="UP000308652"/>
    </source>
</evidence>
<dbReference type="GO" id="GO:0004671">
    <property type="term" value="F:protein C-terminal S-isoprenylcysteine carboxyl O-methyltransferase activity"/>
    <property type="evidence" value="ECO:0007669"/>
    <property type="project" value="UniProtKB-EC"/>
</dbReference>
<dbReference type="Proteomes" id="UP000308652">
    <property type="component" value="Unassembled WGS sequence"/>
</dbReference>
<dbReference type="Gene3D" id="1.20.120.1630">
    <property type="match status" value="1"/>
</dbReference>
<dbReference type="InterPro" id="IPR007269">
    <property type="entry name" value="ICMT_MeTrfase"/>
</dbReference>
<keyword evidence="5" id="KW-0489">Methyltransferase</keyword>
<organism evidence="7 8">
    <name type="scientific">Crucibulum laeve</name>
    <dbReference type="NCBI Taxonomy" id="68775"/>
    <lineage>
        <taxon>Eukaryota</taxon>
        <taxon>Fungi</taxon>
        <taxon>Dikarya</taxon>
        <taxon>Basidiomycota</taxon>
        <taxon>Agaricomycotina</taxon>
        <taxon>Agaricomycetes</taxon>
        <taxon>Agaricomycetidae</taxon>
        <taxon>Agaricales</taxon>
        <taxon>Agaricineae</taxon>
        <taxon>Nidulariaceae</taxon>
        <taxon>Crucibulum</taxon>
    </lineage>
</organism>
<dbReference type="OrthoDB" id="422086at2759"/>
<feature type="transmembrane region" description="Helical" evidence="5">
    <location>
        <begin position="101"/>
        <end position="121"/>
    </location>
</feature>
<dbReference type="Pfam" id="PF04140">
    <property type="entry name" value="ICMT"/>
    <property type="match status" value="1"/>
</dbReference>
<keyword evidence="4 5" id="KW-0472">Membrane</keyword>
<protein>
    <recommendedName>
        <fullName evidence="5">Protein-S-isoprenylcysteine O-methyltransferase</fullName>
        <ecNumber evidence="5">2.1.1.100</ecNumber>
    </recommendedName>
</protein>
<evidence type="ECO:0000256" key="4">
    <source>
        <dbReference type="ARBA" id="ARBA00023136"/>
    </source>
</evidence>
<sequence length="238" mass="26849">MSQYFEPLFKAFLLLLAGLSCYYGNRPPCPPNPKNAITTYEGQRFESIVLVWSFLVGVISLLHIAVILSMQFLNSYSPIVVNSICPYPTSSLETLNQLSGYFLMGVAVTILGGVIRAWCYATLGRLFTYRVTVLPNHSLVTSGPYAYVRHPGYTSGLLMLFGVVITFLISGGNYLSECGIMTTPFKWLVWCWIASVLFTAVSLKSRAKVEDELMKKTFSSEWILYRDKVRYAFIPYIF</sequence>
<evidence type="ECO:0000256" key="5">
    <source>
        <dbReference type="RuleBase" id="RU362022"/>
    </source>
</evidence>
<dbReference type="GO" id="GO:0005789">
    <property type="term" value="C:endoplasmic reticulum membrane"/>
    <property type="evidence" value="ECO:0007669"/>
    <property type="project" value="UniProtKB-SubCell"/>
</dbReference>